<gene>
    <name evidence="1" type="ORF">H9810_08045</name>
</gene>
<name>A0A9D2JGS2_9FIRM</name>
<protein>
    <submittedName>
        <fullName evidence="1">DUF4179 domain-containing protein</fullName>
    </submittedName>
</protein>
<evidence type="ECO:0000313" key="1">
    <source>
        <dbReference type="EMBL" id="HIZ48652.1"/>
    </source>
</evidence>
<dbReference type="AlphaFoldDB" id="A0A9D2JGS2"/>
<accession>A0A9D2JGS2</accession>
<dbReference type="EMBL" id="DXBO01000121">
    <property type="protein sequence ID" value="HIZ48652.1"/>
    <property type="molecule type" value="Genomic_DNA"/>
</dbReference>
<reference evidence="1" key="1">
    <citation type="journal article" date="2021" name="PeerJ">
        <title>Extensive microbial diversity within the chicken gut microbiome revealed by metagenomics and culture.</title>
        <authorList>
            <person name="Gilroy R."/>
            <person name="Ravi A."/>
            <person name="Getino M."/>
            <person name="Pursley I."/>
            <person name="Horton D.L."/>
            <person name="Alikhan N.F."/>
            <person name="Baker D."/>
            <person name="Gharbi K."/>
            <person name="Hall N."/>
            <person name="Watson M."/>
            <person name="Adriaenssens E.M."/>
            <person name="Foster-Nyarko E."/>
            <person name="Jarju S."/>
            <person name="Secka A."/>
            <person name="Antonio M."/>
            <person name="Oren A."/>
            <person name="Chaudhuri R.R."/>
            <person name="La Ragione R."/>
            <person name="Hildebrand F."/>
            <person name="Pallen M.J."/>
        </authorList>
    </citation>
    <scope>NUCLEOTIDE SEQUENCE</scope>
    <source>
        <strain evidence="1">3436</strain>
    </source>
</reference>
<proteinExistence type="predicted"/>
<dbReference type="Gene3D" id="2.60.40.1630">
    <property type="entry name" value="bacillus anthracis domain"/>
    <property type="match status" value="1"/>
</dbReference>
<evidence type="ECO:0000313" key="2">
    <source>
        <dbReference type="Proteomes" id="UP000824031"/>
    </source>
</evidence>
<dbReference type="Proteomes" id="UP000824031">
    <property type="component" value="Unassembled WGS sequence"/>
</dbReference>
<sequence length="403" mass="43751">MLDNRDLMNALETLETSDPALTDTEMQHLTRAVLTRTVCGNPAARRTGHAVKSRRSSRRLPAWGQVLTAGAACAVLLVGLNGINPALAEGLPLLGDVFAYFNDLPKGYLQGNDLGEYAQPTQIEAEVQQDPTPEARDETAPKVQAAAGNILTENPCTLTLSQVYCDELYLRVGLVLTAEDDTLAGFDAVTIDPPLLYEDTTEAEANTLYGGVTLNGESVGGDLVPCFRKQDDHTFFCEMQYNLQNYTGDTRDMQASLTFSHLVGITEESEDKIPLEGTYNLNFTVSEDASLTRVGQIDGGEQNGVRLISVKVTPGETQMEYAVFGPLPGDAAPALRAFAVQGENLTKLQPAAGSERWDEVQSCTVHTDYFDAVPEGVTELRVQMLDKNAEEEVLLAEWTVTLP</sequence>
<comment type="caution">
    <text evidence="1">The sequence shown here is derived from an EMBL/GenBank/DDBJ whole genome shotgun (WGS) entry which is preliminary data.</text>
</comment>
<reference evidence="1" key="2">
    <citation type="submission" date="2021-04" db="EMBL/GenBank/DDBJ databases">
        <authorList>
            <person name="Gilroy R."/>
        </authorList>
    </citation>
    <scope>NUCLEOTIDE SEQUENCE</scope>
    <source>
        <strain evidence="1">3436</strain>
    </source>
</reference>
<organism evidence="1 2">
    <name type="scientific">Candidatus Gemmiger excrementavium</name>
    <dbReference type="NCBI Taxonomy" id="2838608"/>
    <lineage>
        <taxon>Bacteria</taxon>
        <taxon>Bacillati</taxon>
        <taxon>Bacillota</taxon>
        <taxon>Clostridia</taxon>
        <taxon>Eubacteriales</taxon>
        <taxon>Gemmiger</taxon>
    </lineage>
</organism>